<dbReference type="GO" id="GO:0003677">
    <property type="term" value="F:DNA binding"/>
    <property type="evidence" value="ECO:0007669"/>
    <property type="project" value="UniProtKB-KW"/>
</dbReference>
<sequence>MDDMSGDTSLTIGDLARRTGLTVKAVRFYADRGIVPPTHRTATGQRRFDPAAAARLALVRTLRALDVDLATVRRVLERETTVAEVAAAHAEALDAHLRVLALRRAVLGWLCSNPEEIDVVHDLALLSADARRLLVEDFLTAVFADRPGTEGPARTLTPELPEDPQPAQVAAWVELAALTRDPDFRALLARLAARQGDLRPDAVAVVRDRARLDLDPTSPEAAAVVAEIGAVDLEYLEAANDPRRERYLTLLALINGWDAPESVAAELDWFLRAAR</sequence>
<dbReference type="PROSITE" id="PS50937">
    <property type="entry name" value="HTH_MERR_2"/>
    <property type="match status" value="1"/>
</dbReference>
<dbReference type="Gene3D" id="1.10.1660.10">
    <property type="match status" value="1"/>
</dbReference>
<dbReference type="Pfam" id="PF13411">
    <property type="entry name" value="MerR_1"/>
    <property type="match status" value="1"/>
</dbReference>
<gene>
    <name evidence="3" type="ORF">DFJ66_6505</name>
</gene>
<dbReference type="CDD" id="cd00592">
    <property type="entry name" value="HTH_MerR-like"/>
    <property type="match status" value="1"/>
</dbReference>
<comment type="caution">
    <text evidence="3">The sequence shown here is derived from an EMBL/GenBank/DDBJ whole genome shotgun (WGS) entry which is preliminary data.</text>
</comment>
<dbReference type="EMBL" id="RBXR01000001">
    <property type="protein sequence ID" value="RKT73176.1"/>
    <property type="molecule type" value="Genomic_DNA"/>
</dbReference>
<dbReference type="InterPro" id="IPR047057">
    <property type="entry name" value="MerR_fam"/>
</dbReference>
<reference evidence="3 4" key="1">
    <citation type="submission" date="2018-10" db="EMBL/GenBank/DDBJ databases">
        <title>Sequencing the genomes of 1000 actinobacteria strains.</title>
        <authorList>
            <person name="Klenk H.-P."/>
        </authorList>
    </citation>
    <scope>NUCLEOTIDE SEQUENCE [LARGE SCALE GENOMIC DNA]</scope>
    <source>
        <strain evidence="3 4">DSM 43911</strain>
    </source>
</reference>
<evidence type="ECO:0000259" key="2">
    <source>
        <dbReference type="PROSITE" id="PS50937"/>
    </source>
</evidence>
<dbReference type="PANTHER" id="PTHR30204:SF93">
    <property type="entry name" value="HTH MERR-TYPE DOMAIN-CONTAINING PROTEIN"/>
    <property type="match status" value="1"/>
</dbReference>
<dbReference type="SUPFAM" id="SSF46955">
    <property type="entry name" value="Putative DNA-binding domain"/>
    <property type="match status" value="1"/>
</dbReference>
<keyword evidence="4" id="KW-1185">Reference proteome</keyword>
<feature type="domain" description="HTH merR-type" evidence="2">
    <location>
        <begin position="9"/>
        <end position="78"/>
    </location>
</feature>
<name>A0A495XJ89_9PSEU</name>
<proteinExistence type="predicted"/>
<dbReference type="PANTHER" id="PTHR30204">
    <property type="entry name" value="REDOX-CYCLING DRUG-SENSING TRANSCRIPTIONAL ACTIVATOR SOXR"/>
    <property type="match status" value="1"/>
</dbReference>
<accession>A0A495XJ89</accession>
<evidence type="ECO:0000256" key="1">
    <source>
        <dbReference type="ARBA" id="ARBA00023125"/>
    </source>
</evidence>
<dbReference type="Proteomes" id="UP000272729">
    <property type="component" value="Unassembled WGS sequence"/>
</dbReference>
<dbReference type="GO" id="GO:0003700">
    <property type="term" value="F:DNA-binding transcription factor activity"/>
    <property type="evidence" value="ECO:0007669"/>
    <property type="project" value="InterPro"/>
</dbReference>
<dbReference type="AlphaFoldDB" id="A0A495XJ89"/>
<dbReference type="SMART" id="SM00422">
    <property type="entry name" value="HTH_MERR"/>
    <property type="match status" value="1"/>
</dbReference>
<evidence type="ECO:0000313" key="3">
    <source>
        <dbReference type="EMBL" id="RKT73176.1"/>
    </source>
</evidence>
<dbReference type="InterPro" id="IPR000551">
    <property type="entry name" value="MerR-type_HTH_dom"/>
</dbReference>
<keyword evidence="1 3" id="KW-0238">DNA-binding</keyword>
<organism evidence="3 4">
    <name type="scientific">Saccharothrix variisporea</name>
    <dbReference type="NCBI Taxonomy" id="543527"/>
    <lineage>
        <taxon>Bacteria</taxon>
        <taxon>Bacillati</taxon>
        <taxon>Actinomycetota</taxon>
        <taxon>Actinomycetes</taxon>
        <taxon>Pseudonocardiales</taxon>
        <taxon>Pseudonocardiaceae</taxon>
        <taxon>Saccharothrix</taxon>
    </lineage>
</organism>
<protein>
    <submittedName>
        <fullName evidence="3">DNA-binding transcriptional MerR regulator</fullName>
    </submittedName>
</protein>
<evidence type="ECO:0000313" key="4">
    <source>
        <dbReference type="Proteomes" id="UP000272729"/>
    </source>
</evidence>
<dbReference type="PRINTS" id="PR00040">
    <property type="entry name" value="HTHMERR"/>
</dbReference>
<dbReference type="InterPro" id="IPR009061">
    <property type="entry name" value="DNA-bd_dom_put_sf"/>
</dbReference>